<dbReference type="Gene3D" id="1.10.1220.10">
    <property type="entry name" value="Met repressor-like"/>
    <property type="match status" value="1"/>
</dbReference>
<feature type="domain" description="Arc-like DNA binding" evidence="1">
    <location>
        <begin position="15"/>
        <end position="52"/>
    </location>
</feature>
<reference evidence="2" key="1">
    <citation type="submission" date="2022-10" db="EMBL/GenBank/DDBJ databases">
        <title>Hoeflea sp. G2-23, isolated from marine algae.</title>
        <authorList>
            <person name="Kristyanto S."/>
            <person name="Kim J.M."/>
            <person name="Jeon C.O."/>
        </authorList>
    </citation>
    <scope>NUCLEOTIDE SEQUENCE</scope>
    <source>
        <strain evidence="2">G2-23</strain>
    </source>
</reference>
<gene>
    <name evidence="2" type="ORF">OEG84_04735</name>
</gene>
<evidence type="ECO:0000313" key="2">
    <source>
        <dbReference type="EMBL" id="MCY0147042.1"/>
    </source>
</evidence>
<evidence type="ECO:0000313" key="3">
    <source>
        <dbReference type="Proteomes" id="UP001073227"/>
    </source>
</evidence>
<comment type="caution">
    <text evidence="2">The sequence shown here is derived from an EMBL/GenBank/DDBJ whole genome shotgun (WGS) entry which is preliminary data.</text>
</comment>
<dbReference type="SUPFAM" id="SSF47598">
    <property type="entry name" value="Ribbon-helix-helix"/>
    <property type="match status" value="1"/>
</dbReference>
<keyword evidence="3" id="KW-1185">Reference proteome</keyword>
<accession>A0ABT3Z5I8</accession>
<dbReference type="RefSeq" id="WP_267652663.1">
    <property type="nucleotide sequence ID" value="NZ_JAOVZR010000001.1"/>
</dbReference>
<dbReference type="InterPro" id="IPR010985">
    <property type="entry name" value="Ribbon_hlx_hlx"/>
</dbReference>
<dbReference type="Proteomes" id="UP001073227">
    <property type="component" value="Unassembled WGS sequence"/>
</dbReference>
<evidence type="ECO:0000259" key="1">
    <source>
        <dbReference type="Pfam" id="PF03869"/>
    </source>
</evidence>
<sequence length="89" mass="9632">MPAHAKDKQSVASIPPFGLRMQPDLKEKLASAAAANHRSLNAEIVDRLVSSLNPGVSSMTMFPGMLSEEQYVAMAMEKVVHNVQLIEAV</sequence>
<dbReference type="GO" id="GO:0003677">
    <property type="term" value="F:DNA binding"/>
    <property type="evidence" value="ECO:0007669"/>
    <property type="project" value="UniProtKB-KW"/>
</dbReference>
<keyword evidence="2" id="KW-0238">DNA-binding</keyword>
<organism evidence="2 3">
    <name type="scientific">Hoeflea algicola</name>
    <dbReference type="NCBI Taxonomy" id="2983763"/>
    <lineage>
        <taxon>Bacteria</taxon>
        <taxon>Pseudomonadati</taxon>
        <taxon>Pseudomonadota</taxon>
        <taxon>Alphaproteobacteria</taxon>
        <taxon>Hyphomicrobiales</taxon>
        <taxon>Rhizobiaceae</taxon>
        <taxon>Hoeflea</taxon>
    </lineage>
</organism>
<protein>
    <submittedName>
        <fullName evidence="2">Arc family DNA-binding protein</fullName>
    </submittedName>
</protein>
<name>A0ABT3Z5I8_9HYPH</name>
<proteinExistence type="predicted"/>
<dbReference type="Pfam" id="PF03869">
    <property type="entry name" value="Arc"/>
    <property type="match status" value="1"/>
</dbReference>
<dbReference type="EMBL" id="JAOVZR010000001">
    <property type="protein sequence ID" value="MCY0147042.1"/>
    <property type="molecule type" value="Genomic_DNA"/>
</dbReference>
<dbReference type="InterPro" id="IPR013321">
    <property type="entry name" value="Arc_rbn_hlx_hlx"/>
</dbReference>
<dbReference type="InterPro" id="IPR005569">
    <property type="entry name" value="Arc_DNA-bd_dom"/>
</dbReference>